<evidence type="ECO:0000259" key="1">
    <source>
        <dbReference type="Pfam" id="PF10047"/>
    </source>
</evidence>
<evidence type="ECO:0000313" key="3">
    <source>
        <dbReference type="Proteomes" id="UP000276103"/>
    </source>
</evidence>
<dbReference type="Pfam" id="PF10047">
    <property type="entry name" value="DUF2281"/>
    <property type="match status" value="1"/>
</dbReference>
<comment type="caution">
    <text evidence="2">The sequence shown here is derived from an EMBL/GenBank/DDBJ whole genome shotgun (WGS) entry which is preliminary data.</text>
</comment>
<dbReference type="AlphaFoldDB" id="A0A433UWW1"/>
<dbReference type="InterPro" id="IPR018739">
    <property type="entry name" value="DUF2281"/>
</dbReference>
<accession>A0A433UWW1</accession>
<name>A0A433UWW1_ANAVA</name>
<dbReference type="Proteomes" id="UP000276103">
    <property type="component" value="Unassembled WGS sequence"/>
</dbReference>
<feature type="domain" description="DUF2281" evidence="1">
    <location>
        <begin position="6"/>
        <end position="66"/>
    </location>
</feature>
<organism evidence="2 3">
    <name type="scientific">Trichormus variabilis SAG 1403-4b</name>
    <dbReference type="NCBI Taxonomy" id="447716"/>
    <lineage>
        <taxon>Bacteria</taxon>
        <taxon>Bacillati</taxon>
        <taxon>Cyanobacteriota</taxon>
        <taxon>Cyanophyceae</taxon>
        <taxon>Nostocales</taxon>
        <taxon>Nostocaceae</taxon>
        <taxon>Trichormus</taxon>
    </lineage>
</organism>
<gene>
    <name evidence="2" type="ORF">DSM107003_14330</name>
</gene>
<reference evidence="2 3" key="1">
    <citation type="journal article" date="2019" name="Genome Biol. Evol.">
        <title>Day and night: Metabolic profiles and evolutionary relationships of six axenic non-marine cyanobacteria.</title>
        <authorList>
            <person name="Will S.E."/>
            <person name="Henke P."/>
            <person name="Boedeker C."/>
            <person name="Huang S."/>
            <person name="Brinkmann H."/>
            <person name="Rohde M."/>
            <person name="Jarek M."/>
            <person name="Friedl T."/>
            <person name="Seufert S."/>
            <person name="Schumacher M."/>
            <person name="Overmann J."/>
            <person name="Neumann-Schaal M."/>
            <person name="Petersen J."/>
        </authorList>
    </citation>
    <scope>NUCLEOTIDE SEQUENCE [LARGE SCALE GENOMIC DNA]</scope>
    <source>
        <strain evidence="2 3">SAG 1403-4b</strain>
    </source>
</reference>
<proteinExistence type="predicted"/>
<dbReference type="OrthoDB" id="574226at2"/>
<evidence type="ECO:0000313" key="2">
    <source>
        <dbReference type="EMBL" id="RUS98345.1"/>
    </source>
</evidence>
<keyword evidence="3" id="KW-1185">Reference proteome</keyword>
<protein>
    <recommendedName>
        <fullName evidence="1">DUF2281 domain-containing protein</fullName>
    </recommendedName>
</protein>
<dbReference type="RefSeq" id="WP_127053274.1">
    <property type="nucleotide sequence ID" value="NZ_RSCM01000003.1"/>
</dbReference>
<dbReference type="EMBL" id="RSCM01000003">
    <property type="protein sequence ID" value="RUS98345.1"/>
    <property type="molecule type" value="Genomic_DNA"/>
</dbReference>
<sequence>MTIAEQIYALVKTLPQDQADEILTFAEFIRAKHLNANQTVNQSANQFSWAELVYSLAGSWKEDFPTLEEIRAESGQDILRESL</sequence>